<dbReference type="InterPro" id="IPR021969">
    <property type="entry name" value="DUF3579"/>
</dbReference>
<reference evidence="1 2" key="1">
    <citation type="journal article" date="2004" name="Proc. Natl. Acad. Sci. U.S.A.">
        <title>Structural flexibility in the Burkholderia mallei genome.</title>
        <authorList>
            <person name="Nierman W.C."/>
            <person name="DeShazer D."/>
            <person name="Kim H.S."/>
            <person name="Tettelin H."/>
            <person name="Nelson K.E."/>
            <person name="Feldblyum T."/>
            <person name="Ulrich R.L."/>
            <person name="Ronning C.M."/>
            <person name="Brinkac L.M."/>
            <person name="Daugherty S.C."/>
            <person name="Davidsen T.D."/>
            <person name="Deboy R.T."/>
            <person name="Dimitrov G."/>
            <person name="Dodson R.J."/>
            <person name="Durkin A.S."/>
            <person name="Gwinn M.L."/>
            <person name="Haft D.H."/>
            <person name="Khouri H."/>
            <person name="Kolonay J.F."/>
            <person name="Madupu R."/>
            <person name="Mohammoud Y."/>
            <person name="Nelson W.C."/>
            <person name="Radune D."/>
            <person name="Romero C.M."/>
            <person name="Sarria S."/>
            <person name="Selengut J."/>
            <person name="Shamblin C."/>
            <person name="Sullivan S.A."/>
            <person name="White O."/>
            <person name="Yu Y."/>
            <person name="Zafar N."/>
            <person name="Zhou L."/>
            <person name="Fraser C.M."/>
        </authorList>
    </citation>
    <scope>NUCLEOTIDE SEQUENCE [LARGE SCALE GENOMIC DNA]</scope>
    <source>
        <strain evidence="1 2">ATCC 23344</strain>
    </source>
</reference>
<accession>A0A0H2WJQ5</accession>
<evidence type="ECO:0000313" key="1">
    <source>
        <dbReference type="EMBL" id="AAU49187.1"/>
    </source>
</evidence>
<dbReference type="Proteomes" id="UP000006693">
    <property type="component" value="Chromosome 1"/>
</dbReference>
<keyword evidence="2" id="KW-1185">Reference proteome</keyword>
<dbReference type="Pfam" id="PF12112">
    <property type="entry name" value="DUF3579"/>
    <property type="match status" value="1"/>
</dbReference>
<protein>
    <recommendedName>
        <fullName evidence="3">DUF3579 domain-containing protein</fullName>
    </recommendedName>
</protein>
<dbReference type="PATRIC" id="fig|243160.12.peg.379"/>
<organism evidence="1 2">
    <name type="scientific">Burkholderia mallei (strain ATCC 23344)</name>
    <dbReference type="NCBI Taxonomy" id="243160"/>
    <lineage>
        <taxon>Bacteria</taxon>
        <taxon>Pseudomonadati</taxon>
        <taxon>Pseudomonadota</taxon>
        <taxon>Betaproteobacteria</taxon>
        <taxon>Burkholderiales</taxon>
        <taxon>Burkholderiaceae</taxon>
        <taxon>Burkholderia</taxon>
        <taxon>pseudomallei group</taxon>
    </lineage>
</organism>
<gene>
    <name evidence="1" type="ordered locus">BMA0376</name>
</gene>
<evidence type="ECO:0000313" key="2">
    <source>
        <dbReference type="Proteomes" id="UP000006693"/>
    </source>
</evidence>
<proteinExistence type="predicted"/>
<dbReference type="eggNOG" id="COG0456">
    <property type="taxonomic scope" value="Bacteria"/>
</dbReference>
<name>A0A0H2WJQ5_BURMA</name>
<dbReference type="KEGG" id="bma:BMA0376"/>
<evidence type="ECO:0008006" key="3">
    <source>
        <dbReference type="Google" id="ProtNLM"/>
    </source>
</evidence>
<dbReference type="EMBL" id="CP000010">
    <property type="protein sequence ID" value="AAU49187.1"/>
    <property type="molecule type" value="Genomic_DNA"/>
</dbReference>
<dbReference type="AlphaFoldDB" id="A0A0H2WJQ5"/>
<dbReference type="HOGENOM" id="CLU_1692207_0_0_4"/>
<sequence length="170" mass="18696">MVCRTQSTKASADSTARLRTCRCPPHARSGALVASRRETASIVFEVSRRGCAGALLGRHLGTLMAETLPTEYFIQGITKDGKKFRPSDWSERLAGVMSCYGPGASGPNARLQYSRYVRPTLLGDLKCVIVDARLRDVEPMAFDFVMNFAKDNNLVVTEACELPDYGKTQE</sequence>
<dbReference type="Gene3D" id="3.30.70.2340">
    <property type="entry name" value="Uncharacterised protein PF12112 family, DUF3579"/>
    <property type="match status" value="1"/>
</dbReference>